<dbReference type="Pfam" id="PF00400">
    <property type="entry name" value="WD40"/>
    <property type="match status" value="2"/>
</dbReference>
<dbReference type="EMBL" id="JBHSBH010000012">
    <property type="protein sequence ID" value="MFC3998073.1"/>
    <property type="molecule type" value="Genomic_DNA"/>
</dbReference>
<keyword evidence="2" id="KW-0677">Repeat</keyword>
<dbReference type="SUPFAM" id="SSF50978">
    <property type="entry name" value="WD40 repeat-like"/>
    <property type="match status" value="1"/>
</dbReference>
<proteinExistence type="predicted"/>
<dbReference type="PANTHER" id="PTHR19879">
    <property type="entry name" value="TRANSCRIPTION INITIATION FACTOR TFIID"/>
    <property type="match status" value="1"/>
</dbReference>
<dbReference type="PROSITE" id="PS00678">
    <property type="entry name" value="WD_REPEATS_1"/>
    <property type="match status" value="1"/>
</dbReference>
<dbReference type="Gene3D" id="2.130.10.10">
    <property type="entry name" value="YVTN repeat-like/Quinoprotein amine dehydrogenase"/>
    <property type="match status" value="2"/>
</dbReference>
<evidence type="ECO:0000256" key="1">
    <source>
        <dbReference type="ARBA" id="ARBA00022574"/>
    </source>
</evidence>
<protein>
    <submittedName>
        <fullName evidence="4">WD40 repeat domain-containing protein</fullName>
    </submittedName>
</protein>
<dbReference type="PRINTS" id="PR00320">
    <property type="entry name" value="GPROTEINBRPT"/>
</dbReference>
<accession>A0ABV8FUA4</accession>
<dbReference type="PANTHER" id="PTHR19879:SF9">
    <property type="entry name" value="TRANSCRIPTION INITIATION FACTOR TFIID SUBUNIT 5"/>
    <property type="match status" value="1"/>
</dbReference>
<name>A0ABV8FUA4_9ACTN</name>
<dbReference type="InterPro" id="IPR015943">
    <property type="entry name" value="WD40/YVTN_repeat-like_dom_sf"/>
</dbReference>
<gene>
    <name evidence="4" type="ORF">ACFOVU_19240</name>
</gene>
<dbReference type="Proteomes" id="UP001595847">
    <property type="component" value="Unassembled WGS sequence"/>
</dbReference>
<evidence type="ECO:0000256" key="3">
    <source>
        <dbReference type="PROSITE-ProRule" id="PRU00221"/>
    </source>
</evidence>
<evidence type="ECO:0000256" key="2">
    <source>
        <dbReference type="ARBA" id="ARBA00022737"/>
    </source>
</evidence>
<dbReference type="PROSITE" id="PS50082">
    <property type="entry name" value="WD_REPEATS_2"/>
    <property type="match status" value="2"/>
</dbReference>
<keyword evidence="1 3" id="KW-0853">WD repeat</keyword>
<evidence type="ECO:0000313" key="5">
    <source>
        <dbReference type="Proteomes" id="UP001595847"/>
    </source>
</evidence>
<evidence type="ECO:0000313" key="4">
    <source>
        <dbReference type="EMBL" id="MFC3998073.1"/>
    </source>
</evidence>
<dbReference type="InterPro" id="IPR036322">
    <property type="entry name" value="WD40_repeat_dom_sf"/>
</dbReference>
<dbReference type="InterPro" id="IPR020472">
    <property type="entry name" value="WD40_PAC1"/>
</dbReference>
<feature type="repeat" description="WD" evidence="3">
    <location>
        <begin position="147"/>
        <end position="190"/>
    </location>
</feature>
<sequence length="359" mass="37599">MIDDRLMTRYTGHTHARQGTAPVAEVDGVPVTIGVDADATLWVCDLLGGACEQRPLELDAAGPEDEWYYELGVWDESEDGDPDIVRPRCRVDAYEIASHVAVAHLGRRPVVITGGGRFDLSGPDPEIMGGAVRVWDLHTGRKIGKTLTGHGLGVTSLTTVPTDLGLLAVSSSEEGELRAWNLTRGERVAALEASYNGDMGAALIAGRPVAVTGGHDDFVQVWDLVSGEQVGPSLTGITPVARALTAVEVDGRTVVAAGGDGNVLHLWDLDSGEPLRAPLTGHTDRISSIGTARIAGRAIVVTGSNDGTSRVWDVGRGEQLGDPLPGHLETVTELGGVTVAVTRVQGGGIRVWDLARAAG</sequence>
<dbReference type="PROSITE" id="PS50294">
    <property type="entry name" value="WD_REPEATS_REGION"/>
    <property type="match status" value="1"/>
</dbReference>
<comment type="caution">
    <text evidence="4">The sequence shown here is derived from an EMBL/GenBank/DDBJ whole genome shotgun (WGS) entry which is preliminary data.</text>
</comment>
<dbReference type="SMART" id="SM00320">
    <property type="entry name" value="WD40"/>
    <property type="match status" value="3"/>
</dbReference>
<dbReference type="InterPro" id="IPR001680">
    <property type="entry name" value="WD40_rpt"/>
</dbReference>
<keyword evidence="5" id="KW-1185">Reference proteome</keyword>
<dbReference type="InterPro" id="IPR019775">
    <property type="entry name" value="WD40_repeat_CS"/>
</dbReference>
<reference evidence="5" key="1">
    <citation type="journal article" date="2019" name="Int. J. Syst. Evol. Microbiol.">
        <title>The Global Catalogue of Microorganisms (GCM) 10K type strain sequencing project: providing services to taxonomists for standard genome sequencing and annotation.</title>
        <authorList>
            <consortium name="The Broad Institute Genomics Platform"/>
            <consortium name="The Broad Institute Genome Sequencing Center for Infectious Disease"/>
            <person name="Wu L."/>
            <person name="Ma J."/>
        </authorList>
    </citation>
    <scope>NUCLEOTIDE SEQUENCE [LARGE SCALE GENOMIC DNA]</scope>
    <source>
        <strain evidence="5">TBRC 1826</strain>
    </source>
</reference>
<organism evidence="4 5">
    <name type="scientific">Nocardiopsis sediminis</name>
    <dbReference type="NCBI Taxonomy" id="1778267"/>
    <lineage>
        <taxon>Bacteria</taxon>
        <taxon>Bacillati</taxon>
        <taxon>Actinomycetota</taxon>
        <taxon>Actinomycetes</taxon>
        <taxon>Streptosporangiales</taxon>
        <taxon>Nocardiopsidaceae</taxon>
        <taxon>Nocardiopsis</taxon>
    </lineage>
</organism>
<feature type="repeat" description="WD" evidence="3">
    <location>
        <begin position="279"/>
        <end position="322"/>
    </location>
</feature>
<dbReference type="RefSeq" id="WP_378535581.1">
    <property type="nucleotide sequence ID" value="NZ_JBHSBH010000012.1"/>
</dbReference>